<feature type="compositionally biased region" description="Low complexity" evidence="1">
    <location>
        <begin position="392"/>
        <end position="407"/>
    </location>
</feature>
<keyword evidence="3" id="KW-1185">Reference proteome</keyword>
<accession>A0A3R7P4R0</accession>
<name>A0A3R7P4R0_PENVA</name>
<feature type="region of interest" description="Disordered" evidence="1">
    <location>
        <begin position="208"/>
        <end position="280"/>
    </location>
</feature>
<proteinExistence type="predicted"/>
<dbReference type="PANTHER" id="PTHR23287">
    <property type="entry name" value="RUBY-EYE2-LIKE PROTEIN"/>
    <property type="match status" value="1"/>
</dbReference>
<gene>
    <name evidence="2" type="ORF">C7M84_021069</name>
</gene>
<feature type="region of interest" description="Disordered" evidence="1">
    <location>
        <begin position="343"/>
        <end position="416"/>
    </location>
</feature>
<evidence type="ECO:0000313" key="2">
    <source>
        <dbReference type="EMBL" id="ROT61185.1"/>
    </source>
</evidence>
<reference evidence="2 3" key="1">
    <citation type="submission" date="2018-04" db="EMBL/GenBank/DDBJ databases">
        <authorList>
            <person name="Zhang X."/>
            <person name="Yuan J."/>
            <person name="Li F."/>
            <person name="Xiang J."/>
        </authorList>
    </citation>
    <scope>NUCLEOTIDE SEQUENCE [LARGE SCALE GENOMIC DNA]</scope>
    <source>
        <tissue evidence="2">Muscle</tissue>
    </source>
</reference>
<evidence type="ECO:0000256" key="1">
    <source>
        <dbReference type="SAM" id="MobiDB-lite"/>
    </source>
</evidence>
<dbReference type="SUPFAM" id="SSF50978">
    <property type="entry name" value="WD40 repeat-like"/>
    <property type="match status" value="1"/>
</dbReference>
<dbReference type="EMBL" id="QCYY01004299">
    <property type="protein sequence ID" value="ROT61185.1"/>
    <property type="molecule type" value="Genomic_DNA"/>
</dbReference>
<dbReference type="InterPro" id="IPR015943">
    <property type="entry name" value="WD40/YVTN_repeat-like_dom_sf"/>
</dbReference>
<feature type="compositionally biased region" description="Polar residues" evidence="1">
    <location>
        <begin position="208"/>
        <end position="241"/>
    </location>
</feature>
<dbReference type="OrthoDB" id="9930272at2759"/>
<evidence type="ECO:0000313" key="3">
    <source>
        <dbReference type="Proteomes" id="UP000283509"/>
    </source>
</evidence>
<dbReference type="PANTHER" id="PTHR23287:SF16">
    <property type="entry name" value="TECTONIN BETA-PROPELLER REPEAT-CONTAINING PROTEIN 2"/>
    <property type="match status" value="1"/>
</dbReference>
<protein>
    <submittedName>
        <fullName evidence="2">Uncharacterized protein</fullName>
    </submittedName>
</protein>
<dbReference type="InterPro" id="IPR036322">
    <property type="entry name" value="WD40_repeat_dom_sf"/>
</dbReference>
<comment type="caution">
    <text evidence="2">The sequence shown here is derived from an EMBL/GenBank/DDBJ whole genome shotgun (WGS) entry which is preliminary data.</text>
</comment>
<dbReference type="Proteomes" id="UP000283509">
    <property type="component" value="Unassembled WGS sequence"/>
</dbReference>
<reference evidence="2 3" key="2">
    <citation type="submission" date="2019-01" db="EMBL/GenBank/DDBJ databases">
        <title>The decoding of complex shrimp genome reveals the adaptation for benthos swimmer, frequently molting mechanism and breeding impact on genome.</title>
        <authorList>
            <person name="Sun Y."/>
            <person name="Gao Y."/>
            <person name="Yu Y."/>
        </authorList>
    </citation>
    <scope>NUCLEOTIDE SEQUENCE [LARGE SCALE GENOMIC DNA]</scope>
    <source>
        <tissue evidence="2">Muscle</tissue>
    </source>
</reference>
<organism evidence="2 3">
    <name type="scientific">Penaeus vannamei</name>
    <name type="common">Whiteleg shrimp</name>
    <name type="synonym">Litopenaeus vannamei</name>
    <dbReference type="NCBI Taxonomy" id="6689"/>
    <lineage>
        <taxon>Eukaryota</taxon>
        <taxon>Metazoa</taxon>
        <taxon>Ecdysozoa</taxon>
        <taxon>Arthropoda</taxon>
        <taxon>Crustacea</taxon>
        <taxon>Multicrustacea</taxon>
        <taxon>Malacostraca</taxon>
        <taxon>Eumalacostraca</taxon>
        <taxon>Eucarida</taxon>
        <taxon>Decapoda</taxon>
        <taxon>Dendrobranchiata</taxon>
        <taxon>Penaeoidea</taxon>
        <taxon>Penaeidae</taxon>
        <taxon>Penaeus</taxon>
    </lineage>
</organism>
<sequence>MAFGGGPEWKEWIPLTPLLDQLPQQFQRGLATSDLQLTCLASLPQHLVLGTNVGLVYLAHLPSLNLMRLKCENPLSPISSVSGVSTVDDMIAAGALDGTITIFQLPRVANVQGIHPPNAGVLGSRGISTVQPTVKRFTVGSIHSSRVTSLTWSRNGMRLFSGDTHGVVSNLLGIKSKIMTQGSGFLDHIARMSSSVAAKVQEHATPTIVTGQNGKWPASQTYDSSQLDPVQHRPTSLKAQQNNLSSSSLNIGPSRQELGHQRSSSSGMIQEPQQRPYSPSLIPPRMVQSVSSFFPALISSQSLVKTFGKTPPLTDVPVPGEREVIGDLEEIVTSSQIVAQEGADAEPLVMRDKSKKKNKRRYDATPSPDTMSINSYRSTQSDVSDATSSELPSSPSMALSHSSVSPSHRATPQDLSTTLTECSNLQAMEDNGEERVEVDGGSRVCGDALEVVSPAKMSLAARNVKQMSLDDELAWYIREEGQAHTVEK</sequence>
<feature type="compositionally biased region" description="Polar residues" evidence="1">
    <location>
        <begin position="367"/>
        <end position="391"/>
    </location>
</feature>
<feature type="compositionally biased region" description="Polar residues" evidence="1">
    <location>
        <begin position="261"/>
        <end position="277"/>
    </location>
</feature>
<dbReference type="GO" id="GO:0032527">
    <property type="term" value="P:protein exit from endoplasmic reticulum"/>
    <property type="evidence" value="ECO:0007669"/>
    <property type="project" value="TreeGrafter"/>
</dbReference>
<dbReference type="Gene3D" id="2.130.10.10">
    <property type="entry name" value="YVTN repeat-like/Quinoprotein amine dehydrogenase"/>
    <property type="match status" value="1"/>
</dbReference>
<dbReference type="STRING" id="6689.A0A3R7P4R0"/>
<dbReference type="AlphaFoldDB" id="A0A3R7P4R0"/>
<dbReference type="GO" id="GO:0005737">
    <property type="term" value="C:cytoplasm"/>
    <property type="evidence" value="ECO:0007669"/>
    <property type="project" value="GOC"/>
</dbReference>